<sequence>MTKVVYFDELSAMDYLTIIDGGLTDTEVEELEEKNKGLANRNEASIKAKLSFLPFFGAGIESSVNANFEKSNSKLIKTTISNTLLSDFLERRKDNNKIKQLKNFKLSAYPNSIAYFKMFTPYLKMFPENMEIEEGLVLNISQMDEAFESGKGYYEMVAKKTTKKGIIKKILRFNIASFRNNYGISDLTKMDLTYIATKVGQTSEEMLDIIKEFNFESPQTITSKDQLTDETNFDDKKKLDVLDVILAGINI</sequence>
<evidence type="ECO:0000313" key="1">
    <source>
        <dbReference type="EMBL" id="MBF4467867.1"/>
    </source>
</evidence>
<reference evidence="1" key="1">
    <citation type="submission" date="2020-10" db="EMBL/GenBank/DDBJ databases">
        <title>Dehalococcoides mccartyi of a TCE/Cr reducing biochatode.</title>
        <authorList>
            <person name="Matturro B."/>
        </authorList>
    </citation>
    <scope>NUCLEOTIDE SEQUENCE</scope>
    <source>
        <strain evidence="1">Bin4</strain>
    </source>
</reference>
<protein>
    <submittedName>
        <fullName evidence="1">Uncharacterized protein</fullName>
    </submittedName>
</protein>
<proteinExistence type="predicted"/>
<dbReference type="AlphaFoldDB" id="A0A843A993"/>
<gene>
    <name evidence="1" type="ORF">ISP01_00535</name>
</gene>
<dbReference type="RefSeq" id="WP_278521527.1">
    <property type="nucleotide sequence ID" value="NZ_JADIIN010000005.1"/>
</dbReference>
<comment type="caution">
    <text evidence="1">The sequence shown here is derived from an EMBL/GenBank/DDBJ whole genome shotgun (WGS) entry which is preliminary data.</text>
</comment>
<dbReference type="Proteomes" id="UP000658733">
    <property type="component" value="Unassembled WGS sequence"/>
</dbReference>
<accession>A0A843A993</accession>
<name>A0A843A993_METAZ</name>
<dbReference type="InterPro" id="IPR045633">
    <property type="entry name" value="DUF6414"/>
</dbReference>
<evidence type="ECO:0000313" key="2">
    <source>
        <dbReference type="Proteomes" id="UP000658733"/>
    </source>
</evidence>
<dbReference type="EMBL" id="JADIIN010000005">
    <property type="protein sequence ID" value="MBF4467867.1"/>
    <property type="molecule type" value="Genomic_DNA"/>
</dbReference>
<dbReference type="Pfam" id="PF19952">
    <property type="entry name" value="DUF6414"/>
    <property type="match status" value="1"/>
</dbReference>
<organism evidence="1 2">
    <name type="scientific">Methanobrevibacter arboriphilus</name>
    <dbReference type="NCBI Taxonomy" id="39441"/>
    <lineage>
        <taxon>Archaea</taxon>
        <taxon>Methanobacteriati</taxon>
        <taxon>Methanobacteriota</taxon>
        <taxon>Methanomada group</taxon>
        <taxon>Methanobacteria</taxon>
        <taxon>Methanobacteriales</taxon>
        <taxon>Methanobacteriaceae</taxon>
        <taxon>Methanobrevibacter</taxon>
    </lineage>
</organism>